<reference evidence="3" key="1">
    <citation type="journal article" date="2015" name="Nature">
        <title>Complex archaea that bridge the gap between prokaryotes and eukaryotes.</title>
        <authorList>
            <person name="Spang A."/>
            <person name="Saw J.H."/>
            <person name="Jorgensen S.L."/>
            <person name="Zaremba-Niedzwiedzka K."/>
            <person name="Martijn J."/>
            <person name="Lind A.E."/>
            <person name="van Eijk R."/>
            <person name="Schleper C."/>
            <person name="Guy L."/>
            <person name="Ettema T.J."/>
        </authorList>
    </citation>
    <scope>NUCLEOTIDE SEQUENCE</scope>
</reference>
<keyword evidence="1" id="KW-0812">Transmembrane</keyword>
<dbReference type="AlphaFoldDB" id="A0A0F9Q3T6"/>
<sequence>MKRLSVTSILSALLSIPIFFGIYVEFFSIQELNLSITLALIFGIFSLLIVGKILNKYGFTKDDFELIKTHTVINALNRKNWGVLLFFFPLTMIMEELIFRYYLIGFLVSTLQQKIGISIFISAVFFSLYHIHTWFSYKSLIILFINLSFTLLLGFFLGFIFFTLGIIFCIVAHYILALYLWYSIFRNIKKVELIDPNF</sequence>
<proteinExistence type="predicted"/>
<evidence type="ECO:0000313" key="3">
    <source>
        <dbReference type="EMBL" id="KKN37139.1"/>
    </source>
</evidence>
<name>A0A0F9Q3T6_9ZZZZ</name>
<comment type="caution">
    <text evidence="3">The sequence shown here is derived from an EMBL/GenBank/DDBJ whole genome shotgun (WGS) entry which is preliminary data.</text>
</comment>
<organism evidence="3">
    <name type="scientific">marine sediment metagenome</name>
    <dbReference type="NCBI Taxonomy" id="412755"/>
    <lineage>
        <taxon>unclassified sequences</taxon>
        <taxon>metagenomes</taxon>
        <taxon>ecological metagenomes</taxon>
    </lineage>
</organism>
<dbReference type="GO" id="GO:0080120">
    <property type="term" value="P:CAAX-box protein maturation"/>
    <property type="evidence" value="ECO:0007669"/>
    <property type="project" value="UniProtKB-ARBA"/>
</dbReference>
<keyword evidence="1" id="KW-0472">Membrane</keyword>
<feature type="domain" description="CAAX prenyl protease 2/Lysostaphin resistance protein A-like" evidence="2">
    <location>
        <begin position="80"/>
        <end position="176"/>
    </location>
</feature>
<keyword evidence="1" id="KW-1133">Transmembrane helix</keyword>
<feature type="transmembrane region" description="Helical" evidence="1">
    <location>
        <begin position="115"/>
        <end position="135"/>
    </location>
</feature>
<dbReference type="Pfam" id="PF02517">
    <property type="entry name" value="Rce1-like"/>
    <property type="match status" value="1"/>
</dbReference>
<evidence type="ECO:0000256" key="1">
    <source>
        <dbReference type="SAM" id="Phobius"/>
    </source>
</evidence>
<evidence type="ECO:0000259" key="2">
    <source>
        <dbReference type="Pfam" id="PF02517"/>
    </source>
</evidence>
<dbReference type="InterPro" id="IPR003675">
    <property type="entry name" value="Rce1/LyrA-like_dom"/>
</dbReference>
<feature type="transmembrane region" description="Helical" evidence="1">
    <location>
        <begin position="36"/>
        <end position="54"/>
    </location>
</feature>
<dbReference type="EMBL" id="LAZR01001916">
    <property type="protein sequence ID" value="KKN37139.1"/>
    <property type="molecule type" value="Genomic_DNA"/>
</dbReference>
<accession>A0A0F9Q3T6</accession>
<dbReference type="GO" id="GO:0004175">
    <property type="term" value="F:endopeptidase activity"/>
    <property type="evidence" value="ECO:0007669"/>
    <property type="project" value="UniProtKB-ARBA"/>
</dbReference>
<gene>
    <name evidence="3" type="ORF">LCGC14_0766490</name>
</gene>
<feature type="transmembrane region" description="Helical" evidence="1">
    <location>
        <begin position="81"/>
        <end position="103"/>
    </location>
</feature>
<protein>
    <recommendedName>
        <fullName evidence="2">CAAX prenyl protease 2/Lysostaphin resistance protein A-like domain-containing protein</fullName>
    </recommendedName>
</protein>
<feature type="transmembrane region" description="Helical" evidence="1">
    <location>
        <begin position="155"/>
        <end position="182"/>
    </location>
</feature>
<feature type="transmembrane region" description="Helical" evidence="1">
    <location>
        <begin position="6"/>
        <end position="24"/>
    </location>
</feature>